<dbReference type="Pfam" id="PF07727">
    <property type="entry name" value="RVT_2"/>
    <property type="match status" value="1"/>
</dbReference>
<dbReference type="PANTHER" id="PTHR11439">
    <property type="entry name" value="GAG-POL-RELATED RETROTRANSPOSON"/>
    <property type="match status" value="1"/>
</dbReference>
<dbReference type="Gramene" id="evm.model.ctgX8.9">
    <property type="protein sequence ID" value="cds.evm.model.ctgX8.9"/>
    <property type="gene ID" value="evm.TU.ctgX8.9"/>
</dbReference>
<dbReference type="PANTHER" id="PTHR11439:SF455">
    <property type="entry name" value="RLK (RECEPTOR-LIKE PROTEIN KINASE) 8, PUTATIVE-RELATED"/>
    <property type="match status" value="1"/>
</dbReference>
<keyword evidence="4" id="KW-1185">Reference proteome</keyword>
<evidence type="ECO:0000313" key="3">
    <source>
        <dbReference type="EnsemblPlants" id="cds.evm.model.ctgX8.9"/>
    </source>
</evidence>
<organism evidence="3 4">
    <name type="scientific">Cannabis sativa</name>
    <name type="common">Hemp</name>
    <name type="synonym">Marijuana</name>
    <dbReference type="NCBI Taxonomy" id="3483"/>
    <lineage>
        <taxon>Eukaryota</taxon>
        <taxon>Viridiplantae</taxon>
        <taxon>Streptophyta</taxon>
        <taxon>Embryophyta</taxon>
        <taxon>Tracheophyta</taxon>
        <taxon>Spermatophyta</taxon>
        <taxon>Magnoliopsida</taxon>
        <taxon>eudicotyledons</taxon>
        <taxon>Gunneridae</taxon>
        <taxon>Pentapetalae</taxon>
        <taxon>rosids</taxon>
        <taxon>fabids</taxon>
        <taxon>Rosales</taxon>
        <taxon>Cannabaceae</taxon>
        <taxon>Cannabis</taxon>
    </lineage>
</organism>
<proteinExistence type="predicted"/>
<dbReference type="OMA" id="HTSSHEI"/>
<evidence type="ECO:0000313" key="4">
    <source>
        <dbReference type="Proteomes" id="UP000596661"/>
    </source>
</evidence>
<evidence type="ECO:0000256" key="1">
    <source>
        <dbReference type="SAM" id="MobiDB-lite"/>
    </source>
</evidence>
<accession>A0A803QST9</accession>
<dbReference type="EnsemblPlants" id="evm.model.ctgX8.9">
    <property type="protein sequence ID" value="cds.evm.model.ctgX8.9"/>
    <property type="gene ID" value="evm.TU.ctgX8.9"/>
</dbReference>
<reference evidence="3" key="1">
    <citation type="submission" date="2021-03" db="UniProtKB">
        <authorList>
            <consortium name="EnsemblPlants"/>
        </authorList>
    </citation>
    <scope>IDENTIFICATION</scope>
</reference>
<sequence length="628" mass="70683">MNITFPFLPTLTPATPHQLPPIPIPHMYMYLLFNPITQLITNHCQPIPPALFLLHHLLLNLAQVPHIQNQQHPQVNPTATSQPSSNTHPMVTRAKAGVYKPKVYISSKTPLTLKEAMKDPKWNGAMNVEIVALKKNGTYKVVPLPPGKRAIGCKWVYKIKENVDGSVSKLKARLVAKGFHQEYGFDFSETFSPVVKSPTIRIIITIALYNHWDIKQLDVNNAFLNGDLLEEVYMQQPPGFEEQGPNLVCKLHKAIYGLKQAPRGWFDKLKTSLLHYGFHSSKADASLFIRFTPSHTTYILVYVDDILITGSDSSEISLLITQLNNQFSLKDLGDINYFLGIQVTPTEHGLHLSQTKYITDIICKAKLECANSLPTPMTGGEKLSRIGSDPIKDPQQYRSLVGALQYATLTRPEIAYAVNKVSQFMHSPLESHWKTVKRILRYLKGTLDYGLDMTHSSSLDLVGFCDADWASDVDDRRSTTGFCVYLGSNLICWSSKKQHTVSRSSTEAEYRSLASLTAEITWIQALLSELRIQIPRTPTIWCDNLSTVLMSANPILHARTKHIELDLYFVREKVLAKTLLVKHTPAYDQTADVLTKALSNTRFLLLRDKLRIVSLSTLSLRGDVKSIK</sequence>
<evidence type="ECO:0000259" key="2">
    <source>
        <dbReference type="Pfam" id="PF07727"/>
    </source>
</evidence>
<dbReference type="SUPFAM" id="SSF56672">
    <property type="entry name" value="DNA/RNA polymerases"/>
    <property type="match status" value="1"/>
</dbReference>
<protein>
    <recommendedName>
        <fullName evidence="2">Reverse transcriptase Ty1/copia-type domain-containing protein</fullName>
    </recommendedName>
</protein>
<dbReference type="InterPro" id="IPR043502">
    <property type="entry name" value="DNA/RNA_pol_sf"/>
</dbReference>
<feature type="domain" description="Reverse transcriptase Ty1/copia-type" evidence="2">
    <location>
        <begin position="136"/>
        <end position="377"/>
    </location>
</feature>
<dbReference type="CDD" id="cd09272">
    <property type="entry name" value="RNase_HI_RT_Ty1"/>
    <property type="match status" value="1"/>
</dbReference>
<name>A0A803QST9_CANSA</name>
<dbReference type="InterPro" id="IPR013103">
    <property type="entry name" value="RVT_2"/>
</dbReference>
<dbReference type="AlphaFoldDB" id="A0A803QST9"/>
<feature type="region of interest" description="Disordered" evidence="1">
    <location>
        <begin position="69"/>
        <end position="89"/>
    </location>
</feature>
<dbReference type="Proteomes" id="UP000596661">
    <property type="component" value="Unassembled WGS sequence"/>
</dbReference>